<feature type="non-terminal residue" evidence="4">
    <location>
        <position position="192"/>
    </location>
</feature>
<sequence>MKLIAITAEKFIDNEAETINALFEAGLERLHLRKPHASANECERLILSIGSKWYGRISLHDHFELAKKYGIGGLHLNSRNPQPPTGFAGILSRSCHSMEEAAREKHKYDYVFLSPIFDSISKNGYTAAFHRGALQAAARNGCIGGNVIALGGITPERIEEAAACNFGGAAVLGYLWADSVEETLERFRTLQT</sequence>
<dbReference type="AlphaFoldDB" id="A0A9D9HD61"/>
<comment type="caution">
    <text evidence="4">The sequence shown here is derived from an EMBL/GenBank/DDBJ whole genome shotgun (WGS) entry which is preliminary data.</text>
</comment>
<dbReference type="InterPro" id="IPR013785">
    <property type="entry name" value="Aldolase_TIM"/>
</dbReference>
<dbReference type="PANTHER" id="PTHR20857:SF15">
    <property type="entry name" value="THIAMINE-PHOSPHATE SYNTHASE"/>
    <property type="match status" value="1"/>
</dbReference>
<accession>A0A9D9HD61</accession>
<dbReference type="InterPro" id="IPR036206">
    <property type="entry name" value="ThiamineP_synth_sf"/>
</dbReference>
<dbReference type="Gene3D" id="3.20.20.70">
    <property type="entry name" value="Aldolase class I"/>
    <property type="match status" value="1"/>
</dbReference>
<dbReference type="GO" id="GO:0005737">
    <property type="term" value="C:cytoplasm"/>
    <property type="evidence" value="ECO:0007669"/>
    <property type="project" value="TreeGrafter"/>
</dbReference>
<dbReference type="InterPro" id="IPR022998">
    <property type="entry name" value="ThiamineP_synth_TenI"/>
</dbReference>
<organism evidence="4 5">
    <name type="scientific">Candidatus Enterocola intestinipullorum</name>
    <dbReference type="NCBI Taxonomy" id="2840783"/>
    <lineage>
        <taxon>Bacteria</taxon>
        <taxon>Pseudomonadati</taxon>
        <taxon>Bacteroidota</taxon>
        <taxon>Bacteroidia</taxon>
        <taxon>Bacteroidales</taxon>
        <taxon>Candidatus Enterocola</taxon>
    </lineage>
</organism>
<proteinExistence type="predicted"/>
<dbReference type="CDD" id="cd00564">
    <property type="entry name" value="TMP_TenI"/>
    <property type="match status" value="1"/>
</dbReference>
<evidence type="ECO:0000256" key="2">
    <source>
        <dbReference type="ARBA" id="ARBA00022977"/>
    </source>
</evidence>
<dbReference type="GO" id="GO:0009228">
    <property type="term" value="P:thiamine biosynthetic process"/>
    <property type="evidence" value="ECO:0007669"/>
    <property type="project" value="UniProtKB-KW"/>
</dbReference>
<evidence type="ECO:0000313" key="5">
    <source>
        <dbReference type="Proteomes" id="UP000823637"/>
    </source>
</evidence>
<evidence type="ECO:0000256" key="1">
    <source>
        <dbReference type="ARBA" id="ARBA00004948"/>
    </source>
</evidence>
<reference evidence="4" key="1">
    <citation type="submission" date="2020-10" db="EMBL/GenBank/DDBJ databases">
        <authorList>
            <person name="Gilroy R."/>
        </authorList>
    </citation>
    <scope>NUCLEOTIDE SEQUENCE</scope>
    <source>
        <strain evidence="4">D3-1215</strain>
    </source>
</reference>
<evidence type="ECO:0000259" key="3">
    <source>
        <dbReference type="Pfam" id="PF02581"/>
    </source>
</evidence>
<dbReference type="EMBL" id="JADIMR010000084">
    <property type="protein sequence ID" value="MBO8447196.1"/>
    <property type="molecule type" value="Genomic_DNA"/>
</dbReference>
<feature type="domain" description="Thiamine phosphate synthase/TenI" evidence="3">
    <location>
        <begin position="4"/>
        <end position="172"/>
    </location>
</feature>
<evidence type="ECO:0000313" key="4">
    <source>
        <dbReference type="EMBL" id="MBO8447196.1"/>
    </source>
</evidence>
<protein>
    <submittedName>
        <fullName evidence="4">Thiamine phosphate synthase</fullName>
    </submittedName>
</protein>
<reference evidence="4" key="2">
    <citation type="journal article" date="2021" name="PeerJ">
        <title>Extensive microbial diversity within the chicken gut microbiome revealed by metagenomics and culture.</title>
        <authorList>
            <person name="Gilroy R."/>
            <person name="Ravi A."/>
            <person name="Getino M."/>
            <person name="Pursley I."/>
            <person name="Horton D.L."/>
            <person name="Alikhan N.F."/>
            <person name="Baker D."/>
            <person name="Gharbi K."/>
            <person name="Hall N."/>
            <person name="Watson M."/>
            <person name="Adriaenssens E.M."/>
            <person name="Foster-Nyarko E."/>
            <person name="Jarju S."/>
            <person name="Secka A."/>
            <person name="Antonio M."/>
            <person name="Oren A."/>
            <person name="Chaudhuri R.R."/>
            <person name="La Ragione R."/>
            <person name="Hildebrand F."/>
            <person name="Pallen M.J."/>
        </authorList>
    </citation>
    <scope>NUCLEOTIDE SEQUENCE</scope>
    <source>
        <strain evidence="4">D3-1215</strain>
    </source>
</reference>
<gene>
    <name evidence="4" type="ORF">IAC32_05585</name>
</gene>
<name>A0A9D9HD61_9BACT</name>
<dbReference type="Pfam" id="PF02581">
    <property type="entry name" value="TMP-TENI"/>
    <property type="match status" value="1"/>
</dbReference>
<dbReference type="GO" id="GO:0004789">
    <property type="term" value="F:thiamine-phosphate diphosphorylase activity"/>
    <property type="evidence" value="ECO:0007669"/>
    <property type="project" value="TreeGrafter"/>
</dbReference>
<comment type="pathway">
    <text evidence="1">Cofactor biosynthesis; thiamine diphosphate biosynthesis.</text>
</comment>
<dbReference type="SUPFAM" id="SSF51391">
    <property type="entry name" value="Thiamin phosphate synthase"/>
    <property type="match status" value="1"/>
</dbReference>
<keyword evidence="2" id="KW-0784">Thiamine biosynthesis</keyword>
<dbReference type="PANTHER" id="PTHR20857">
    <property type="entry name" value="THIAMINE-PHOSPHATE PYROPHOSPHORYLASE"/>
    <property type="match status" value="1"/>
</dbReference>
<dbReference type="Proteomes" id="UP000823637">
    <property type="component" value="Unassembled WGS sequence"/>
</dbReference>